<dbReference type="SUPFAM" id="SSF51419">
    <property type="entry name" value="PLP-binding barrel"/>
    <property type="match status" value="1"/>
</dbReference>
<organism evidence="4 5">
    <name type="scientific">Ottowia thiooxydans</name>
    <dbReference type="NCBI Taxonomy" id="219182"/>
    <lineage>
        <taxon>Bacteria</taxon>
        <taxon>Pseudomonadati</taxon>
        <taxon>Pseudomonadota</taxon>
        <taxon>Betaproteobacteria</taxon>
        <taxon>Burkholderiales</taxon>
        <taxon>Comamonadaceae</taxon>
        <taxon>Ottowia</taxon>
    </lineage>
</organism>
<protein>
    <submittedName>
        <fullName evidence="4">D-serine deaminase-like pyridoxal phosphate-dependent protein</fullName>
    </submittedName>
</protein>
<dbReference type="Pfam" id="PF01168">
    <property type="entry name" value="Ala_racemase_N"/>
    <property type="match status" value="1"/>
</dbReference>
<keyword evidence="2" id="KW-0456">Lyase</keyword>
<dbReference type="InterPro" id="IPR051466">
    <property type="entry name" value="D-amino_acid_metab_enzyme"/>
</dbReference>
<reference evidence="4 5" key="1">
    <citation type="submission" date="2024-06" db="EMBL/GenBank/DDBJ databases">
        <title>Sorghum-associated microbial communities from plants grown in Nebraska, USA.</title>
        <authorList>
            <person name="Schachtman D."/>
        </authorList>
    </citation>
    <scope>NUCLEOTIDE SEQUENCE [LARGE SCALE GENOMIC DNA]</scope>
    <source>
        <strain evidence="4 5">2709</strain>
    </source>
</reference>
<dbReference type="CDD" id="cd06819">
    <property type="entry name" value="PLPDE_III_LS_D-TA"/>
    <property type="match status" value="1"/>
</dbReference>
<dbReference type="Proteomes" id="UP001549320">
    <property type="component" value="Unassembled WGS sequence"/>
</dbReference>
<name>A0ABV2QAR6_9BURK</name>
<evidence type="ECO:0000313" key="5">
    <source>
        <dbReference type="Proteomes" id="UP001549320"/>
    </source>
</evidence>
<dbReference type="PANTHER" id="PTHR28004:SF2">
    <property type="entry name" value="D-SERINE DEHYDRATASE"/>
    <property type="match status" value="1"/>
</dbReference>
<evidence type="ECO:0000256" key="1">
    <source>
        <dbReference type="ARBA" id="ARBA00005323"/>
    </source>
</evidence>
<dbReference type="PANTHER" id="PTHR28004">
    <property type="entry name" value="ZGC:162816-RELATED"/>
    <property type="match status" value="1"/>
</dbReference>
<dbReference type="Pfam" id="PF14031">
    <property type="entry name" value="D-ser_dehydrat"/>
    <property type="match status" value="1"/>
</dbReference>
<evidence type="ECO:0000256" key="2">
    <source>
        <dbReference type="ARBA" id="ARBA00023239"/>
    </source>
</evidence>
<dbReference type="InterPro" id="IPR001608">
    <property type="entry name" value="Ala_racemase_N"/>
</dbReference>
<dbReference type="InterPro" id="IPR029066">
    <property type="entry name" value="PLP-binding_barrel"/>
</dbReference>
<gene>
    <name evidence="4" type="ORF">ABIE13_002758</name>
</gene>
<dbReference type="Gene3D" id="3.20.20.10">
    <property type="entry name" value="Alanine racemase"/>
    <property type="match status" value="1"/>
</dbReference>
<dbReference type="Gene3D" id="2.40.37.20">
    <property type="entry name" value="D-serine dehydratase-like domain"/>
    <property type="match status" value="1"/>
</dbReference>
<evidence type="ECO:0000313" key="4">
    <source>
        <dbReference type="EMBL" id="MET4577647.1"/>
    </source>
</evidence>
<comment type="similarity">
    <text evidence="1">Belongs to the DSD1 family.</text>
</comment>
<accession>A0ABV2QAR6</accession>
<dbReference type="EMBL" id="JBEPSH010000005">
    <property type="protein sequence ID" value="MET4577647.1"/>
    <property type="molecule type" value="Genomic_DNA"/>
</dbReference>
<dbReference type="SMART" id="SM01119">
    <property type="entry name" value="D-ser_dehydrat"/>
    <property type="match status" value="1"/>
</dbReference>
<evidence type="ECO:0000259" key="3">
    <source>
        <dbReference type="SMART" id="SM01119"/>
    </source>
</evidence>
<comment type="caution">
    <text evidence="4">The sequence shown here is derived from an EMBL/GenBank/DDBJ whole genome shotgun (WGS) entry which is preliminary data.</text>
</comment>
<dbReference type="InterPro" id="IPR042208">
    <property type="entry name" value="D-ser_dehydrat-like_sf"/>
</dbReference>
<keyword evidence="5" id="KW-1185">Reference proteome</keyword>
<sequence length="403" mass="43031">MKRIWKGPHLMKPPPEAEDLPPRLLGLIGQGVESIETPALVVDADALGRNIRRMADFATRHHMRLRPHAKMHKSVEIARLQMQAGAVGICVQKVSEAEVMAAGGLNDIFISNEIIAAPKLLRVAALAYQMQQRGGRLAIAVDSHEGIEMLAHAMRMTNASIDVFLEIDVGQGRCGAPAGPEAARLALEIERGAAQLRFAGLHAYHGGAQHLRTPDERRMAISHAAEAVGKVCSLLSAAGIEVPLVTGAGTGTFSLEAASGAWHELQPGSYLFMDASYARNHQDNTQPRFEHALFVKSQVISVSADRVVVDAGHKSHAIDSGLPLVHSLPGQASLTYADAGDEHGILRLALGGLLPLLGATAWLIPGHCDPTVNLHDFMISVRGGLQEGRVESIIRVDGRGAVQ</sequence>
<proteinExistence type="inferred from homology"/>
<dbReference type="InterPro" id="IPR026956">
    <property type="entry name" value="D-ser_dehydrat-like_dom"/>
</dbReference>
<feature type="domain" description="D-serine dehydratase-like" evidence="3">
    <location>
        <begin position="292"/>
        <end position="382"/>
    </location>
</feature>